<gene>
    <name evidence="5 8" type="primary">rpsB</name>
    <name evidence="8" type="ORF">H6B30_03380</name>
</gene>
<reference evidence="8 9" key="1">
    <citation type="journal article" date="2021" name="Sci. Rep.">
        <title>The distribution of antibiotic resistance genes in chicken gut microbiota commensals.</title>
        <authorList>
            <person name="Juricova H."/>
            <person name="Matiasovicova J."/>
            <person name="Kubasova T."/>
            <person name="Cejkova D."/>
            <person name="Rychlik I."/>
        </authorList>
    </citation>
    <scope>NUCLEOTIDE SEQUENCE [LARGE SCALE GENOMIC DNA]</scope>
    <source>
        <strain evidence="8 9">An819</strain>
    </source>
</reference>
<comment type="similarity">
    <text evidence="1 5 6">Belongs to the universal ribosomal protein uS2 family.</text>
</comment>
<dbReference type="InterPro" id="IPR018130">
    <property type="entry name" value="Ribosomal_uS2_CS"/>
</dbReference>
<dbReference type="GO" id="GO:0006412">
    <property type="term" value="P:translation"/>
    <property type="evidence" value="ECO:0007669"/>
    <property type="project" value="UniProtKB-UniRule"/>
</dbReference>
<dbReference type="GO" id="GO:0003735">
    <property type="term" value="F:structural constituent of ribosome"/>
    <property type="evidence" value="ECO:0007669"/>
    <property type="project" value="InterPro"/>
</dbReference>
<feature type="compositionally biased region" description="Low complexity" evidence="7">
    <location>
        <begin position="261"/>
        <end position="272"/>
    </location>
</feature>
<protein>
    <recommendedName>
        <fullName evidence="4 5">Small ribosomal subunit protein uS2</fullName>
    </recommendedName>
</protein>
<keyword evidence="9" id="KW-1185">Reference proteome</keyword>
<dbReference type="HAMAP" id="MF_00291_B">
    <property type="entry name" value="Ribosomal_uS2_B"/>
    <property type="match status" value="1"/>
</dbReference>
<dbReference type="Gene3D" id="1.10.287.610">
    <property type="entry name" value="Helix hairpin bin"/>
    <property type="match status" value="1"/>
</dbReference>
<evidence type="ECO:0000313" key="8">
    <source>
        <dbReference type="EMBL" id="MBM6660804.1"/>
    </source>
</evidence>
<dbReference type="GO" id="GO:0022627">
    <property type="term" value="C:cytosolic small ribosomal subunit"/>
    <property type="evidence" value="ECO:0007669"/>
    <property type="project" value="TreeGrafter"/>
</dbReference>
<keyword evidence="2 5" id="KW-0689">Ribosomal protein</keyword>
<evidence type="ECO:0000256" key="3">
    <source>
        <dbReference type="ARBA" id="ARBA00023274"/>
    </source>
</evidence>
<dbReference type="NCBIfam" id="TIGR01011">
    <property type="entry name" value="rpsB_bact"/>
    <property type="match status" value="1"/>
</dbReference>
<proteinExistence type="inferred from homology"/>
<accession>A0A939B3V5</accession>
<evidence type="ECO:0000256" key="2">
    <source>
        <dbReference type="ARBA" id="ARBA00022980"/>
    </source>
</evidence>
<evidence type="ECO:0000256" key="4">
    <source>
        <dbReference type="ARBA" id="ARBA00035256"/>
    </source>
</evidence>
<evidence type="ECO:0000256" key="6">
    <source>
        <dbReference type="RuleBase" id="RU003631"/>
    </source>
</evidence>
<evidence type="ECO:0000256" key="1">
    <source>
        <dbReference type="ARBA" id="ARBA00006242"/>
    </source>
</evidence>
<dbReference type="InterPro" id="IPR023591">
    <property type="entry name" value="Ribosomal_uS2_flav_dom_sf"/>
</dbReference>
<dbReference type="PROSITE" id="PS00963">
    <property type="entry name" value="RIBOSOMAL_S2_2"/>
    <property type="match status" value="1"/>
</dbReference>
<dbReference type="PANTHER" id="PTHR12534:SF0">
    <property type="entry name" value="SMALL RIBOSOMAL SUBUNIT PROTEIN US2M"/>
    <property type="match status" value="1"/>
</dbReference>
<evidence type="ECO:0000313" key="9">
    <source>
        <dbReference type="Proteomes" id="UP000764045"/>
    </source>
</evidence>
<dbReference type="PANTHER" id="PTHR12534">
    <property type="entry name" value="30S RIBOSOMAL PROTEIN S2 PROKARYOTIC AND ORGANELLAR"/>
    <property type="match status" value="1"/>
</dbReference>
<comment type="caution">
    <text evidence="8">The sequence shown here is derived from an EMBL/GenBank/DDBJ whole genome shotgun (WGS) entry which is preliminary data.</text>
</comment>
<feature type="compositionally biased region" description="Acidic residues" evidence="7">
    <location>
        <begin position="273"/>
        <end position="285"/>
    </location>
</feature>
<dbReference type="InterPro" id="IPR005706">
    <property type="entry name" value="Ribosomal_uS2_bac/mit/plastid"/>
</dbReference>
<keyword evidence="3 5" id="KW-0687">Ribonucleoprotein</keyword>
<evidence type="ECO:0000256" key="5">
    <source>
        <dbReference type="HAMAP-Rule" id="MF_00291"/>
    </source>
</evidence>
<dbReference type="Gene3D" id="3.40.50.10490">
    <property type="entry name" value="Glucose-6-phosphate isomerase like protein, domain 1"/>
    <property type="match status" value="1"/>
</dbReference>
<dbReference type="FunFam" id="1.10.287.610:FF:000001">
    <property type="entry name" value="30S ribosomal protein S2"/>
    <property type="match status" value="1"/>
</dbReference>
<name>A0A939B3V5_9BACT</name>
<dbReference type="CDD" id="cd01425">
    <property type="entry name" value="RPS2"/>
    <property type="match status" value="1"/>
</dbReference>
<dbReference type="RefSeq" id="WP_205107926.1">
    <property type="nucleotide sequence ID" value="NZ_JACJJL010000004.1"/>
</dbReference>
<evidence type="ECO:0000256" key="7">
    <source>
        <dbReference type="SAM" id="MobiDB-lite"/>
    </source>
</evidence>
<dbReference type="AlphaFoldDB" id="A0A939B3V5"/>
<sequence>MSRTNFDMLLQAGCHFGHLHRKWNPAMAPYIYTERNGIHIIDLHKTVAKIDEAADALKQIARSGKKILFVATKKQIKDVIAEKATSVNMPYVIERWPGGMLTNFPTIRKAVKKMANIDKLMNDGTYANLSKRELLQISRQRAKLEKNLGSIADLTRLPSAIFVVDVLKEAIAVKEANRLGIPVFGIVDTNSNPKNIDFVIPANDDAKDSVEVILNACCAAIAEGLEERKAEKADEAAAQAQAEAGEDKPKRARKARKDAPKAAQDAPATAAPAEEEAAEEAPAEA</sequence>
<dbReference type="InterPro" id="IPR001865">
    <property type="entry name" value="Ribosomal_uS2"/>
</dbReference>
<dbReference type="EMBL" id="JACJJL010000004">
    <property type="protein sequence ID" value="MBM6660804.1"/>
    <property type="molecule type" value="Genomic_DNA"/>
</dbReference>
<dbReference type="PRINTS" id="PR00395">
    <property type="entry name" value="RIBOSOMALS2"/>
</dbReference>
<feature type="region of interest" description="Disordered" evidence="7">
    <location>
        <begin position="229"/>
        <end position="285"/>
    </location>
</feature>
<organism evidence="8 9">
    <name type="scientific">Marseilla massiliensis</name>
    <dbReference type="NCBI Taxonomy" id="1841864"/>
    <lineage>
        <taxon>Bacteria</taxon>
        <taxon>Pseudomonadati</taxon>
        <taxon>Bacteroidota</taxon>
        <taxon>Bacteroidia</taxon>
        <taxon>Bacteroidales</taxon>
        <taxon>Prevotellaceae</taxon>
        <taxon>Marseilla</taxon>
    </lineage>
</organism>
<dbReference type="SUPFAM" id="SSF52313">
    <property type="entry name" value="Ribosomal protein S2"/>
    <property type="match status" value="1"/>
</dbReference>
<dbReference type="Pfam" id="PF00318">
    <property type="entry name" value="Ribosomal_S2"/>
    <property type="match status" value="1"/>
</dbReference>
<dbReference type="Proteomes" id="UP000764045">
    <property type="component" value="Unassembled WGS sequence"/>
</dbReference>